<dbReference type="Proteomes" id="UP000070319">
    <property type="component" value="Unassembled WGS sequence"/>
</dbReference>
<feature type="domain" description="Sulfatase-modifying factor enzyme-like" evidence="2">
    <location>
        <begin position="45"/>
        <end position="288"/>
    </location>
</feature>
<feature type="chain" id="PRO_5007487166" description="Sulfatase-modifying factor enzyme-like domain-containing protein" evidence="1">
    <location>
        <begin position="23"/>
        <end position="291"/>
    </location>
</feature>
<evidence type="ECO:0000259" key="2">
    <source>
        <dbReference type="Pfam" id="PF03781"/>
    </source>
</evidence>
<feature type="signal peptide" evidence="1">
    <location>
        <begin position="1"/>
        <end position="22"/>
    </location>
</feature>
<comment type="caution">
    <text evidence="3">The sequence shown here is derived from an EMBL/GenBank/DDBJ whole genome shotgun (WGS) entry which is preliminary data.</text>
</comment>
<dbReference type="SUPFAM" id="SSF56436">
    <property type="entry name" value="C-type lectin-like"/>
    <property type="match status" value="1"/>
</dbReference>
<dbReference type="PANTHER" id="PTHR23150:SF19">
    <property type="entry name" value="FORMYLGLYCINE-GENERATING ENZYME"/>
    <property type="match status" value="1"/>
</dbReference>
<accession>A0A139L4K7</accession>
<dbReference type="GO" id="GO:0120147">
    <property type="term" value="F:formylglycine-generating oxidase activity"/>
    <property type="evidence" value="ECO:0007669"/>
    <property type="project" value="TreeGrafter"/>
</dbReference>
<dbReference type="InterPro" id="IPR051043">
    <property type="entry name" value="Sulfatase_Mod_Factor_Kinase"/>
</dbReference>
<dbReference type="Pfam" id="PF03781">
    <property type="entry name" value="FGE-sulfatase"/>
    <property type="match status" value="1"/>
</dbReference>
<evidence type="ECO:0000313" key="3">
    <source>
        <dbReference type="EMBL" id="KXT46355.1"/>
    </source>
</evidence>
<name>A0A139L4K7_9BACE</name>
<dbReference type="PROSITE" id="PS51257">
    <property type="entry name" value="PROKAR_LIPOPROTEIN"/>
    <property type="match status" value="1"/>
</dbReference>
<dbReference type="InterPro" id="IPR005532">
    <property type="entry name" value="SUMF_dom"/>
</dbReference>
<protein>
    <recommendedName>
        <fullName evidence="2">Sulfatase-modifying factor enzyme-like domain-containing protein</fullName>
    </recommendedName>
</protein>
<keyword evidence="1" id="KW-0732">Signal</keyword>
<dbReference type="EMBL" id="LTDF01000125">
    <property type="protein sequence ID" value="KXT46355.1"/>
    <property type="molecule type" value="Genomic_DNA"/>
</dbReference>
<organism evidence="3">
    <name type="scientific">Bacteroides intestinalis</name>
    <dbReference type="NCBI Taxonomy" id="329854"/>
    <lineage>
        <taxon>Bacteria</taxon>
        <taxon>Pseudomonadati</taxon>
        <taxon>Bacteroidota</taxon>
        <taxon>Bacteroidia</taxon>
        <taxon>Bacteroidales</taxon>
        <taxon>Bacteroidaceae</taxon>
        <taxon>Bacteroides</taxon>
    </lineage>
</organism>
<evidence type="ECO:0000313" key="4">
    <source>
        <dbReference type="Proteomes" id="UP000070319"/>
    </source>
</evidence>
<evidence type="ECO:0000256" key="1">
    <source>
        <dbReference type="SAM" id="SignalP"/>
    </source>
</evidence>
<dbReference type="Gene3D" id="3.90.1580.10">
    <property type="entry name" value="paralog of FGE (formylglycine-generating enzyme)"/>
    <property type="match status" value="1"/>
</dbReference>
<dbReference type="PANTHER" id="PTHR23150">
    <property type="entry name" value="SULFATASE MODIFYING FACTOR 1, 2"/>
    <property type="match status" value="1"/>
</dbReference>
<dbReference type="AlphaFoldDB" id="A0A139L4K7"/>
<proteinExistence type="predicted"/>
<dbReference type="InterPro" id="IPR016187">
    <property type="entry name" value="CTDL_fold"/>
</dbReference>
<reference evidence="3 4" key="1">
    <citation type="submission" date="2016-02" db="EMBL/GenBank/DDBJ databases">
        <authorList>
            <person name="Wen L."/>
            <person name="He K."/>
            <person name="Yang H."/>
        </authorList>
    </citation>
    <scope>NUCLEOTIDE SEQUENCE [LARGE SCALE GENOMIC DNA]</scope>
    <source>
        <strain evidence="3 4">KLE1704</strain>
    </source>
</reference>
<dbReference type="PATRIC" id="fig|329854.7.peg.3223"/>
<sequence>MMKTHKYTMIFAAALSLATACGSTQPGEELEQPPVTPSLPPVEQGDFIQIAGGTFTMGSPSDERWRETDEVQHEVTLGSYLIAKYEVTQDEYTAVTGTNPSHFKGDDLPVEMVSWYDAINYCNALSLREELTPAYTIEGTDVIWNREANGYRLPTEAEWEYACRAGTTSPFSTGRNITVEQSNWYSSYPYIEGEGGGAYRRQTVRVDEFEPNPWGLYNMHGNVSEWCWDIYGAYPNGGQSAPIGAETGLNRVSRGGGWYDYAKHVRSAYRSVAPPDYTDYKRGFRIARNVE</sequence>
<gene>
    <name evidence="3" type="ORF">HMPREF2531_03155</name>
</gene>
<dbReference type="InterPro" id="IPR042095">
    <property type="entry name" value="SUMF_sf"/>
</dbReference>